<dbReference type="Proteomes" id="UP000001880">
    <property type="component" value="Chromosome"/>
</dbReference>
<evidence type="ECO:0000313" key="2">
    <source>
        <dbReference type="Proteomes" id="UP000001880"/>
    </source>
</evidence>
<reference evidence="1 2" key="1">
    <citation type="journal article" date="2010" name="Stand. Genomic Sci.">
        <title>Complete genome sequence of Haliangium ochraceum type strain (SMP-2).</title>
        <authorList>
            <consortium name="US DOE Joint Genome Institute (JGI-PGF)"/>
            <person name="Ivanova N."/>
            <person name="Daum C."/>
            <person name="Lang E."/>
            <person name="Abt B."/>
            <person name="Kopitz M."/>
            <person name="Saunders E."/>
            <person name="Lapidus A."/>
            <person name="Lucas S."/>
            <person name="Glavina Del Rio T."/>
            <person name="Nolan M."/>
            <person name="Tice H."/>
            <person name="Copeland A."/>
            <person name="Cheng J.F."/>
            <person name="Chen F."/>
            <person name="Bruce D."/>
            <person name="Goodwin L."/>
            <person name="Pitluck S."/>
            <person name="Mavromatis K."/>
            <person name="Pati A."/>
            <person name="Mikhailova N."/>
            <person name="Chen A."/>
            <person name="Palaniappan K."/>
            <person name="Land M."/>
            <person name="Hauser L."/>
            <person name="Chang Y.J."/>
            <person name="Jeffries C.D."/>
            <person name="Detter J.C."/>
            <person name="Brettin T."/>
            <person name="Rohde M."/>
            <person name="Goker M."/>
            <person name="Bristow J."/>
            <person name="Markowitz V."/>
            <person name="Eisen J.A."/>
            <person name="Hugenholtz P."/>
            <person name="Kyrpides N.C."/>
            <person name="Klenk H.P."/>
        </authorList>
    </citation>
    <scope>NUCLEOTIDE SEQUENCE [LARGE SCALE GENOMIC DNA]</scope>
    <source>
        <strain evidence="2">DSM 14365 / CIP 107738 / JCM 11303 / AJ 13395 / SMP-2</strain>
    </source>
</reference>
<dbReference type="HOGENOM" id="CLU_602394_0_0_7"/>
<dbReference type="STRING" id="502025.Hoch_2522"/>
<dbReference type="EMBL" id="CP001804">
    <property type="protein sequence ID" value="ACY15058.1"/>
    <property type="molecule type" value="Genomic_DNA"/>
</dbReference>
<name>D0LKL0_HALO1</name>
<dbReference type="KEGG" id="hoh:Hoch_2522"/>
<gene>
    <name evidence="1" type="ordered locus">Hoch_2522</name>
</gene>
<protein>
    <recommendedName>
        <fullName evidence="3">PEGA domain-containing protein</fullName>
    </recommendedName>
</protein>
<dbReference type="RefSeq" id="WP_012827666.1">
    <property type="nucleotide sequence ID" value="NC_013440.1"/>
</dbReference>
<dbReference type="AlphaFoldDB" id="D0LKL0"/>
<evidence type="ECO:0000313" key="1">
    <source>
        <dbReference type="EMBL" id="ACY15058.1"/>
    </source>
</evidence>
<sequence>MALAAAWVAFAGGSARAETVLAAVRAPAQAPVQAAELAAAVQREAAAAGVSTSGEEQARERVRAHLADDGGGAGAQLAASAQQARVEALAERGWQAYLAAEPALAADRLSEARRLAEALLPLPGGIARYADLCLRLGVVYLQLGRGEEADALLRLAAVLAPEREVSIAAFAPDVVAAYERARDLQPPRTRLSVAVWLAAAGLEAISSARPSIEIDGRPVGAAPQSLEVATGLHVVVARGLGYRSSAQVIAAVAGQTPLSLTLEAEPAAAAALAPSALALGRADAQAQAALVGLLRYAELDAAVLVASAWRGGAAVLLGQRCVRATESALACTEIVEVAMTSAESFDDAALTPDDAATRTAMAALWRRLHGEQAASLSVSAPTLLADPRLTHPESAPVLTMSGHQGRARWYRNRWLWLGVGVATTAAAALTWGLTRDGERDSVIVVDPCEFAACP</sequence>
<proteinExistence type="predicted"/>
<keyword evidence="2" id="KW-1185">Reference proteome</keyword>
<accession>D0LKL0</accession>
<evidence type="ECO:0008006" key="3">
    <source>
        <dbReference type="Google" id="ProtNLM"/>
    </source>
</evidence>
<organism evidence="1 2">
    <name type="scientific">Haliangium ochraceum (strain DSM 14365 / JCM 11303 / SMP-2)</name>
    <dbReference type="NCBI Taxonomy" id="502025"/>
    <lineage>
        <taxon>Bacteria</taxon>
        <taxon>Pseudomonadati</taxon>
        <taxon>Myxococcota</taxon>
        <taxon>Polyangia</taxon>
        <taxon>Haliangiales</taxon>
        <taxon>Kofleriaceae</taxon>
        <taxon>Haliangium</taxon>
    </lineage>
</organism>